<organism evidence="10 11">
    <name type="scientific">Bhargavaea ullalensis</name>
    <dbReference type="NCBI Taxonomy" id="1265685"/>
    <lineage>
        <taxon>Bacteria</taxon>
        <taxon>Bacillati</taxon>
        <taxon>Bacillota</taxon>
        <taxon>Bacilli</taxon>
        <taxon>Bacillales</taxon>
        <taxon>Caryophanaceae</taxon>
        <taxon>Bhargavaea</taxon>
    </lineage>
</organism>
<evidence type="ECO:0000259" key="9">
    <source>
        <dbReference type="PROSITE" id="PS51007"/>
    </source>
</evidence>
<dbReference type="EMBL" id="JBEPLW010000009">
    <property type="protein sequence ID" value="MET3575589.1"/>
    <property type="molecule type" value="Genomic_DNA"/>
</dbReference>
<dbReference type="GO" id="GO:0050338">
    <property type="term" value="F:thiosulfate dehydrogenase activity"/>
    <property type="evidence" value="ECO:0007669"/>
    <property type="project" value="UniProtKB-EC"/>
</dbReference>
<evidence type="ECO:0000256" key="7">
    <source>
        <dbReference type="SAM" id="MobiDB-lite"/>
    </source>
</evidence>
<dbReference type="PANTHER" id="PTHR37823">
    <property type="entry name" value="CYTOCHROME C-553-LIKE"/>
    <property type="match status" value="1"/>
</dbReference>
<keyword evidence="1" id="KW-0813">Transport</keyword>
<keyword evidence="8" id="KW-0472">Membrane</keyword>
<dbReference type="Proteomes" id="UP001549099">
    <property type="component" value="Unassembled WGS sequence"/>
</dbReference>
<protein>
    <submittedName>
        <fullName evidence="10">Thiosulfate dehydrogenase</fullName>
        <ecNumber evidence="10">1.8.2.2</ecNumber>
    </submittedName>
</protein>
<feature type="compositionally biased region" description="Basic and acidic residues" evidence="7">
    <location>
        <begin position="285"/>
        <end position="297"/>
    </location>
</feature>
<dbReference type="Gene3D" id="1.10.760.10">
    <property type="entry name" value="Cytochrome c-like domain"/>
    <property type="match status" value="2"/>
</dbReference>
<evidence type="ECO:0000313" key="10">
    <source>
        <dbReference type="EMBL" id="MET3575589.1"/>
    </source>
</evidence>
<keyword evidence="2 6" id="KW-0349">Heme</keyword>
<dbReference type="PROSITE" id="PS51007">
    <property type="entry name" value="CYTC"/>
    <property type="match status" value="2"/>
</dbReference>
<keyword evidence="10" id="KW-0560">Oxidoreductase</keyword>
<evidence type="ECO:0000256" key="8">
    <source>
        <dbReference type="SAM" id="Phobius"/>
    </source>
</evidence>
<evidence type="ECO:0000256" key="2">
    <source>
        <dbReference type="ARBA" id="ARBA00022617"/>
    </source>
</evidence>
<dbReference type="InterPro" id="IPR051811">
    <property type="entry name" value="Cytochrome_c550/c551-like"/>
</dbReference>
<accession>A0ABV2GBR6</accession>
<dbReference type="PANTHER" id="PTHR37823:SF1">
    <property type="entry name" value="CYTOCHROME C-553-LIKE"/>
    <property type="match status" value="1"/>
</dbReference>
<keyword evidence="3 6" id="KW-0479">Metal-binding</keyword>
<name>A0ABV2GBR6_9BACL</name>
<feature type="region of interest" description="Disordered" evidence="7">
    <location>
        <begin position="285"/>
        <end position="311"/>
    </location>
</feature>
<keyword evidence="8" id="KW-0812">Transmembrane</keyword>
<gene>
    <name evidence="10" type="ORF">ABID49_001494</name>
</gene>
<dbReference type="InterPro" id="IPR036909">
    <property type="entry name" value="Cyt_c-like_dom_sf"/>
</dbReference>
<proteinExistence type="predicted"/>
<feature type="domain" description="Cytochrome c" evidence="9">
    <location>
        <begin position="94"/>
        <end position="179"/>
    </location>
</feature>
<feature type="region of interest" description="Disordered" evidence="7">
    <location>
        <begin position="34"/>
        <end position="74"/>
    </location>
</feature>
<evidence type="ECO:0000256" key="1">
    <source>
        <dbReference type="ARBA" id="ARBA00022448"/>
    </source>
</evidence>
<dbReference type="SUPFAM" id="SSF46626">
    <property type="entry name" value="Cytochrome c"/>
    <property type="match status" value="2"/>
</dbReference>
<dbReference type="EC" id="1.8.2.2" evidence="10"/>
<keyword evidence="11" id="KW-1185">Reference proteome</keyword>
<sequence>MQRTTGITLIFLLVVSLATIGFLGIRLGQDKQEADGSAETSGDQEETAGESGVKSASFQPPSMDDLPEGPHGEVIQHGYDLVNMTSTELRKEAASAEEGEAKVNGLSCASCHAGAGLEKSSMSLVGTTVTYPRYNERADAVMTIEDRINGCMVRSMNGEEFETGDEDLQAIVAYMAYISEGMPEGGELEWKKPVAMKDVPVPDADAGEELFKQSCIACHAADGGGTGEISGPALWGSESFNDGAGLSRHDKMAGFIHDFMPKTDPGSLTEQEASDLAAFILMQDRPEWGGKDKDWPKGGRPNDLIDKEKREQLKNGEVSWEEVVKKEK</sequence>
<evidence type="ECO:0000256" key="6">
    <source>
        <dbReference type="PROSITE-ProRule" id="PRU00433"/>
    </source>
</evidence>
<comment type="caution">
    <text evidence="10">The sequence shown here is derived from an EMBL/GenBank/DDBJ whole genome shotgun (WGS) entry which is preliminary data.</text>
</comment>
<keyword evidence="4" id="KW-0249">Electron transport</keyword>
<feature type="domain" description="Cytochrome c" evidence="9">
    <location>
        <begin position="202"/>
        <end position="284"/>
    </location>
</feature>
<dbReference type="InterPro" id="IPR009056">
    <property type="entry name" value="Cyt_c-like_dom"/>
</dbReference>
<evidence type="ECO:0000256" key="5">
    <source>
        <dbReference type="ARBA" id="ARBA00023004"/>
    </source>
</evidence>
<keyword evidence="5 6" id="KW-0408">Iron</keyword>
<reference evidence="10 11" key="1">
    <citation type="submission" date="2024-06" db="EMBL/GenBank/DDBJ databases">
        <title>Genomic Encyclopedia of Type Strains, Phase IV (KMG-IV): sequencing the most valuable type-strain genomes for metagenomic binning, comparative biology and taxonomic classification.</title>
        <authorList>
            <person name="Goeker M."/>
        </authorList>
    </citation>
    <scope>NUCLEOTIDE SEQUENCE [LARGE SCALE GENOMIC DNA]</scope>
    <source>
        <strain evidence="10 11">DSM 26128</strain>
    </source>
</reference>
<evidence type="ECO:0000256" key="4">
    <source>
        <dbReference type="ARBA" id="ARBA00022982"/>
    </source>
</evidence>
<dbReference type="RefSeq" id="WP_354196876.1">
    <property type="nucleotide sequence ID" value="NZ_JBEPLW010000009.1"/>
</dbReference>
<dbReference type="Pfam" id="PF00034">
    <property type="entry name" value="Cytochrom_C"/>
    <property type="match status" value="1"/>
</dbReference>
<evidence type="ECO:0000313" key="11">
    <source>
        <dbReference type="Proteomes" id="UP001549099"/>
    </source>
</evidence>
<dbReference type="Pfam" id="PF21342">
    <property type="entry name" value="SoxA-TsdA_cyt-c"/>
    <property type="match status" value="1"/>
</dbReference>
<evidence type="ECO:0000256" key="3">
    <source>
        <dbReference type="ARBA" id="ARBA00022723"/>
    </source>
</evidence>
<feature type="transmembrane region" description="Helical" evidence="8">
    <location>
        <begin position="6"/>
        <end position="25"/>
    </location>
</feature>
<keyword evidence="8" id="KW-1133">Transmembrane helix</keyword>